<keyword evidence="2" id="KW-0378">Hydrolase</keyword>
<keyword evidence="1" id="KW-0479">Metal-binding</keyword>
<name>A0A438IUJ5_VITVI</name>
<evidence type="ECO:0000259" key="5">
    <source>
        <dbReference type="PROSITE" id="PS50158"/>
    </source>
</evidence>
<feature type="domain" description="CCHC-type" evidence="5">
    <location>
        <begin position="431"/>
        <end position="445"/>
    </location>
</feature>
<comment type="caution">
    <text evidence="7">The sequence shown here is derived from an EMBL/GenBank/DDBJ whole genome shotgun (WGS) entry which is preliminary data.</text>
</comment>
<dbReference type="InterPro" id="IPR001878">
    <property type="entry name" value="Znf_CCHC"/>
</dbReference>
<gene>
    <name evidence="7" type="primary">POLX_2879</name>
    <name evidence="7" type="ORF">CK203_024648</name>
</gene>
<feature type="region of interest" description="Disordered" evidence="4">
    <location>
        <begin position="401"/>
        <end position="424"/>
    </location>
</feature>
<dbReference type="SUPFAM" id="SSF57756">
    <property type="entry name" value="Retrovirus zinc finger-like domains"/>
    <property type="match status" value="1"/>
</dbReference>
<dbReference type="GO" id="GO:0008270">
    <property type="term" value="F:zinc ion binding"/>
    <property type="evidence" value="ECO:0007669"/>
    <property type="project" value="UniProtKB-KW"/>
</dbReference>
<evidence type="ECO:0000256" key="3">
    <source>
        <dbReference type="PROSITE-ProRule" id="PRU00047"/>
    </source>
</evidence>
<accession>A0A438IUJ5</accession>
<reference evidence="7 8" key="1">
    <citation type="journal article" date="2018" name="PLoS Genet.">
        <title>Population sequencing reveals clonal diversity and ancestral inbreeding in the grapevine cultivar Chardonnay.</title>
        <authorList>
            <person name="Roach M.J."/>
            <person name="Johnson D.L."/>
            <person name="Bohlmann J."/>
            <person name="van Vuuren H.J."/>
            <person name="Jones S.J."/>
            <person name="Pretorius I.S."/>
            <person name="Schmidt S.A."/>
            <person name="Borneman A.R."/>
        </authorList>
    </citation>
    <scope>NUCLEOTIDE SEQUENCE [LARGE SCALE GENOMIC DNA]</scope>
    <source>
        <strain evidence="8">cv. Chardonnay</strain>
        <tissue evidence="7">Leaf</tissue>
    </source>
</reference>
<sequence>MVQHFDHVLHHLTSAAIKEHVPPTAQHGGKRQCGLMEATVIKFFKKWSRTHSVIIFRKHHLKKGEIKVWKSGLLKPTTMVGGHYRRSKDAIFWSSSSAIKASFSGAPVTLFQHQFSAPFRRVEVPFFGAITSAVQALLLGVGQAPFKAHLSHHLSVVQAPLETPLFLGCKSSFTRRVEALQTASWLGLHPARVQSTWVAARTSLPVLKQSTGWQKNRILVLPSISDIRCEVPELRGDNFKIWKERILLQLGCMDIDYAIRKDEPHKITDTSTPEQILLYERWEKSNRLSVIYIKTKISAGIRGSIEQHENVRELLKAIDEQFVTSDKALASTLIMKFTSLKLTGIRGVREHIMEMRDIVAQLKKLEVEMSESSWCTLSLTLFHLKEGRLLMEQGESAMLVTQRKGKKGKSQASQKEKQQIPPKSDIKKDEKCFFCKKKGHVKKKCLKFQNWLEKKGYAKPKEASDNLIYKSECVGNGILSDGLYCIFLQNDTAHNSLHVQTGIKRCVVKEDSSTLWHRRLGHISIDRIKRLVNDGVLSTLDFTDFETCVDCIKGKQTNKSKRGATRSSTILEIIHTDICSLDMDSHGQKYFISFIDDFSRYMYLYILHNKNEALDVFKVFKAEVEKQYGKQIKIVRSDRGGEYYGRYLEDGQSPGPFAKFLQEHGIVAQYTVPGSPDQNGVAERRNRTLLDMVRSMLSSSKLLKFLWTEALKTTGCSSEVRIYNPQEKKLDPRTISGYFIGYAEKSKGYRFYCPSHSTRIVESRNAKFLEYDLVSGSDQFRNIVSDIDHTESQPSTSSDRLFIVHNTPQVQSGVERTITEVQPVVEVPQVVDNIPVDQVDQEFPDTSGQQVEPHTSLEDIGATLRRSTRTKKSAIPNDYVVYLQECDYNIGAENDPESFSQAMSCKESELWYNAMKDEMSSMKCNDVWDLIELPNGVKTIGCKWVFKTKKDSLGNIERYKARLVAKGFTQKKGIDYTETFSPLEEEVYMKQPEGFPSSDGEQLVSNDKGLLHEVKQFLSKNFNMKDMGEASYVIGIKIHRDRFKGILGLSQETYINKVLERFRMKNCSPSVSPIVKGDRFNLDQCPKNDLEREQMKNIPYASAVGSLMYAQVCTRPGIAFVVGMLGRYQSNPGIDHWKAAKKVMRYLQGTKDYKLMYRRTSNLEVVGYSDSDFAGCVDSRKSTSGYIFILAGGAISWRSVKQTMTATSTMEAEFISCFEATSHGVWLKSFISGLRVMDSISRPLSIYCDNSAAVFMAKNNKSGSRSKHIDIKYLAIRECVKEKKVVIEHISTELMIADPLTKGMPPLKFKDHVVNMGLSSLM</sequence>
<dbReference type="InterPro" id="IPR025724">
    <property type="entry name" value="GAG-pre-integrase_dom"/>
</dbReference>
<dbReference type="GO" id="GO:0003676">
    <property type="term" value="F:nucleic acid binding"/>
    <property type="evidence" value="ECO:0007669"/>
    <property type="project" value="InterPro"/>
</dbReference>
<dbReference type="EMBL" id="QGNW01000082">
    <property type="protein sequence ID" value="RVX00306.1"/>
    <property type="molecule type" value="Genomic_DNA"/>
</dbReference>
<dbReference type="PROSITE" id="PS50994">
    <property type="entry name" value="INTEGRASE"/>
    <property type="match status" value="1"/>
</dbReference>
<evidence type="ECO:0000313" key="8">
    <source>
        <dbReference type="Proteomes" id="UP000288805"/>
    </source>
</evidence>
<evidence type="ECO:0000256" key="1">
    <source>
        <dbReference type="ARBA" id="ARBA00022723"/>
    </source>
</evidence>
<evidence type="ECO:0000259" key="6">
    <source>
        <dbReference type="PROSITE" id="PS50994"/>
    </source>
</evidence>
<dbReference type="InterPro" id="IPR001584">
    <property type="entry name" value="Integrase_cat-core"/>
</dbReference>
<dbReference type="PANTHER" id="PTHR42648">
    <property type="entry name" value="TRANSPOSASE, PUTATIVE-RELATED"/>
    <property type="match status" value="1"/>
</dbReference>
<feature type="compositionally biased region" description="Basic and acidic residues" evidence="4">
    <location>
        <begin position="414"/>
        <end position="424"/>
    </location>
</feature>
<dbReference type="PANTHER" id="PTHR42648:SF28">
    <property type="entry name" value="TRANSPOSON-ENCODED PROTEIN WITH RIBONUCLEASE H-LIKE AND RETROVIRUS ZINC FINGER-LIKE DOMAINS"/>
    <property type="match status" value="1"/>
</dbReference>
<dbReference type="Pfam" id="PF13976">
    <property type="entry name" value="gag_pre-integrs"/>
    <property type="match status" value="1"/>
</dbReference>
<dbReference type="Pfam" id="PF00665">
    <property type="entry name" value="rve"/>
    <property type="match status" value="1"/>
</dbReference>
<dbReference type="Gene3D" id="3.30.420.10">
    <property type="entry name" value="Ribonuclease H-like superfamily/Ribonuclease H"/>
    <property type="match status" value="1"/>
</dbReference>
<dbReference type="InterPro" id="IPR012337">
    <property type="entry name" value="RNaseH-like_sf"/>
</dbReference>
<dbReference type="Pfam" id="PF14223">
    <property type="entry name" value="Retrotran_gag_2"/>
    <property type="match status" value="1"/>
</dbReference>
<dbReference type="Proteomes" id="UP000288805">
    <property type="component" value="Unassembled WGS sequence"/>
</dbReference>
<dbReference type="InterPro" id="IPR043502">
    <property type="entry name" value="DNA/RNA_pol_sf"/>
</dbReference>
<evidence type="ECO:0000256" key="4">
    <source>
        <dbReference type="SAM" id="MobiDB-lite"/>
    </source>
</evidence>
<dbReference type="GO" id="GO:0015074">
    <property type="term" value="P:DNA integration"/>
    <property type="evidence" value="ECO:0007669"/>
    <property type="project" value="InterPro"/>
</dbReference>
<dbReference type="InterPro" id="IPR039537">
    <property type="entry name" value="Retrotran_Ty1/copia-like"/>
</dbReference>
<dbReference type="InterPro" id="IPR036397">
    <property type="entry name" value="RNaseH_sf"/>
</dbReference>
<dbReference type="SUPFAM" id="SSF53098">
    <property type="entry name" value="Ribonuclease H-like"/>
    <property type="match status" value="1"/>
</dbReference>
<dbReference type="PROSITE" id="PS50158">
    <property type="entry name" value="ZF_CCHC"/>
    <property type="match status" value="1"/>
</dbReference>
<dbReference type="Pfam" id="PF07727">
    <property type="entry name" value="RVT_2"/>
    <property type="match status" value="2"/>
</dbReference>
<evidence type="ECO:0000256" key="2">
    <source>
        <dbReference type="ARBA" id="ARBA00022801"/>
    </source>
</evidence>
<dbReference type="CDD" id="cd09272">
    <property type="entry name" value="RNase_HI_RT_Ty1"/>
    <property type="match status" value="1"/>
</dbReference>
<keyword evidence="3" id="KW-0863">Zinc-finger</keyword>
<organism evidence="7 8">
    <name type="scientific">Vitis vinifera</name>
    <name type="common">Grape</name>
    <dbReference type="NCBI Taxonomy" id="29760"/>
    <lineage>
        <taxon>Eukaryota</taxon>
        <taxon>Viridiplantae</taxon>
        <taxon>Streptophyta</taxon>
        <taxon>Embryophyta</taxon>
        <taxon>Tracheophyta</taxon>
        <taxon>Spermatophyta</taxon>
        <taxon>Magnoliopsida</taxon>
        <taxon>eudicotyledons</taxon>
        <taxon>Gunneridae</taxon>
        <taxon>Pentapetalae</taxon>
        <taxon>rosids</taxon>
        <taxon>Vitales</taxon>
        <taxon>Vitaceae</taxon>
        <taxon>Viteae</taxon>
        <taxon>Vitis</taxon>
    </lineage>
</organism>
<feature type="domain" description="Integrase catalytic" evidence="6">
    <location>
        <begin position="566"/>
        <end position="740"/>
    </location>
</feature>
<proteinExistence type="predicted"/>
<dbReference type="Pfam" id="PF25597">
    <property type="entry name" value="SH3_retrovirus"/>
    <property type="match status" value="1"/>
</dbReference>
<protein>
    <submittedName>
        <fullName evidence="7">Retrovirus-related Pol polyprotein from transposon TNT 1-94</fullName>
    </submittedName>
</protein>
<dbReference type="SUPFAM" id="SSF56672">
    <property type="entry name" value="DNA/RNA polymerases"/>
    <property type="match status" value="1"/>
</dbReference>
<evidence type="ECO:0000313" key="7">
    <source>
        <dbReference type="EMBL" id="RVX00306.1"/>
    </source>
</evidence>
<keyword evidence="3" id="KW-0862">Zinc</keyword>
<dbReference type="InterPro" id="IPR036875">
    <property type="entry name" value="Znf_CCHC_sf"/>
</dbReference>
<dbReference type="InterPro" id="IPR013103">
    <property type="entry name" value="RVT_2"/>
</dbReference>
<dbReference type="InterPro" id="IPR057670">
    <property type="entry name" value="SH3_retrovirus"/>
</dbReference>
<dbReference type="GO" id="GO:0016787">
    <property type="term" value="F:hydrolase activity"/>
    <property type="evidence" value="ECO:0007669"/>
    <property type="project" value="UniProtKB-KW"/>
</dbReference>